<dbReference type="GeneID" id="300117785"/>
<dbReference type="Pfam" id="PF13404">
    <property type="entry name" value="HTH_AsnC-type"/>
    <property type="match status" value="2"/>
</dbReference>
<evidence type="ECO:0000313" key="6">
    <source>
        <dbReference type="EMBL" id="AXQ57892.1"/>
    </source>
</evidence>
<dbReference type="InterPro" id="IPR000485">
    <property type="entry name" value="AsnC-type_HTH_dom"/>
</dbReference>
<dbReference type="KEGG" id="sky:D0C37_27030"/>
<protein>
    <submittedName>
        <fullName evidence="6">AsnC family transcriptional regulator</fullName>
    </submittedName>
</protein>
<dbReference type="EMBL" id="CP031742">
    <property type="protein sequence ID" value="AXQ57892.1"/>
    <property type="molecule type" value="Genomic_DNA"/>
</dbReference>
<dbReference type="GO" id="GO:0043565">
    <property type="term" value="F:sequence-specific DNA binding"/>
    <property type="evidence" value="ECO:0007669"/>
    <property type="project" value="InterPro"/>
</dbReference>
<dbReference type="SUPFAM" id="SSF54909">
    <property type="entry name" value="Dimeric alpha+beta barrel"/>
    <property type="match status" value="1"/>
</dbReference>
<feature type="domain" description="Transcription regulator AsnC/Lrp ligand binding" evidence="4">
    <location>
        <begin position="109"/>
        <end position="175"/>
    </location>
</feature>
<evidence type="ECO:0000313" key="7">
    <source>
        <dbReference type="Proteomes" id="UP000259636"/>
    </source>
</evidence>
<dbReference type="InterPro" id="IPR019888">
    <property type="entry name" value="Tscrpt_reg_AsnC-like"/>
</dbReference>
<keyword evidence="1" id="KW-0805">Transcription regulation</keyword>
<dbReference type="RefSeq" id="WP_101280225.1">
    <property type="nucleotide sequence ID" value="NZ_CP031742.1"/>
</dbReference>
<feature type="domain" description="HTH asnC-type" evidence="5">
    <location>
        <begin position="42"/>
        <end position="82"/>
    </location>
</feature>
<evidence type="ECO:0000256" key="3">
    <source>
        <dbReference type="ARBA" id="ARBA00023163"/>
    </source>
</evidence>
<dbReference type="InterPro" id="IPR036390">
    <property type="entry name" value="WH_DNA-bd_sf"/>
</dbReference>
<accession>A0A385DHE3</accession>
<proteinExistence type="predicted"/>
<evidence type="ECO:0000256" key="2">
    <source>
        <dbReference type="ARBA" id="ARBA00023125"/>
    </source>
</evidence>
<dbReference type="PRINTS" id="PR00033">
    <property type="entry name" value="HTHASNC"/>
</dbReference>
<dbReference type="Proteomes" id="UP000259636">
    <property type="component" value="Chromosome"/>
</dbReference>
<dbReference type="InterPro" id="IPR019887">
    <property type="entry name" value="Tscrpt_reg_AsnC/Lrp_C"/>
</dbReference>
<dbReference type="Gene3D" id="3.30.70.920">
    <property type="match status" value="1"/>
</dbReference>
<gene>
    <name evidence="6" type="ORF">D0C37_27030</name>
</gene>
<dbReference type="InterPro" id="IPR036388">
    <property type="entry name" value="WH-like_DNA-bd_sf"/>
</dbReference>
<dbReference type="GO" id="GO:0005829">
    <property type="term" value="C:cytosol"/>
    <property type="evidence" value="ECO:0007669"/>
    <property type="project" value="TreeGrafter"/>
</dbReference>
<sequence>MQESIIPGSRERRNDQLWTAPERLWPRPAAPPGPGDAPLPALTELDLAVVNALQIQPRAPWSLVGEVLGVDAATVARRWKRLSDSGTAWVDGYWPPADDGQVRAQVEIVTEADRSWEIGRIIAHDPETMSVKHTSGARDLLAIVWAYDMDGLVDYIGGRIAGLPGVRLTRTHVITGAPFEGSRWRLRSLSAGQRARLAPAAAPARPEPVTAVDRRIAVALGEDGRMPLAELARRAGTSVATVGRRVRRLVGSGQFVLRCSLARPLTGWPVSVVYFASVPAEHLDAATASLRTLPELRLCTVTAGPHNLILDVWLRGVPEVHTLEAHLVQELAHLRFRVDDRVMVLRTEKNVGRVLDRRGRSLRAVPMELPEALT</sequence>
<evidence type="ECO:0000256" key="1">
    <source>
        <dbReference type="ARBA" id="ARBA00023015"/>
    </source>
</evidence>
<keyword evidence="3" id="KW-0804">Transcription</keyword>
<dbReference type="InterPro" id="IPR011008">
    <property type="entry name" value="Dimeric_a/b-barrel"/>
</dbReference>
<dbReference type="PANTHER" id="PTHR30154:SF34">
    <property type="entry name" value="TRANSCRIPTIONAL REGULATOR AZLB"/>
    <property type="match status" value="1"/>
</dbReference>
<dbReference type="Gene3D" id="1.10.10.10">
    <property type="entry name" value="Winged helix-like DNA-binding domain superfamily/Winged helix DNA-binding domain"/>
    <property type="match status" value="2"/>
</dbReference>
<dbReference type="GO" id="GO:0043200">
    <property type="term" value="P:response to amino acid"/>
    <property type="evidence" value="ECO:0007669"/>
    <property type="project" value="TreeGrafter"/>
</dbReference>
<organism evidence="6 7">
    <name type="scientific">Streptomyces koyangensis</name>
    <dbReference type="NCBI Taxonomy" id="188770"/>
    <lineage>
        <taxon>Bacteria</taxon>
        <taxon>Bacillati</taxon>
        <taxon>Actinomycetota</taxon>
        <taxon>Actinomycetes</taxon>
        <taxon>Kitasatosporales</taxon>
        <taxon>Streptomycetaceae</taxon>
        <taxon>Streptomyces</taxon>
        <taxon>Streptomyces aurantiacus group</taxon>
    </lineage>
</organism>
<feature type="domain" description="HTH asnC-type" evidence="5">
    <location>
        <begin position="211"/>
        <end position="249"/>
    </location>
</feature>
<evidence type="ECO:0000259" key="4">
    <source>
        <dbReference type="Pfam" id="PF01037"/>
    </source>
</evidence>
<dbReference type="PANTHER" id="PTHR30154">
    <property type="entry name" value="LEUCINE-RESPONSIVE REGULATORY PROTEIN"/>
    <property type="match status" value="1"/>
</dbReference>
<name>A0A385DHE3_9ACTN</name>
<dbReference type="SUPFAM" id="SSF46785">
    <property type="entry name" value="Winged helix' DNA-binding domain"/>
    <property type="match status" value="2"/>
</dbReference>
<keyword evidence="2" id="KW-0238">DNA-binding</keyword>
<evidence type="ECO:0000259" key="5">
    <source>
        <dbReference type="Pfam" id="PF13404"/>
    </source>
</evidence>
<reference evidence="6 7" key="1">
    <citation type="submission" date="2018-08" db="EMBL/GenBank/DDBJ databases">
        <authorList>
            <person name="Ferrada E.E."/>
            <person name="Latorre B.A."/>
        </authorList>
    </citation>
    <scope>NUCLEOTIDE SEQUENCE [LARGE SCALE GENOMIC DNA]</scope>
    <source>
        <strain evidence="6 7">VK-A60T</strain>
    </source>
</reference>
<dbReference type="Pfam" id="PF01037">
    <property type="entry name" value="AsnC_trans_reg"/>
    <property type="match status" value="1"/>
</dbReference>
<dbReference type="AlphaFoldDB" id="A0A385DHE3"/>
<dbReference type="SMART" id="SM00344">
    <property type="entry name" value="HTH_ASNC"/>
    <property type="match status" value="1"/>
</dbReference>